<evidence type="ECO:0000313" key="2">
    <source>
        <dbReference type="EMBL" id="GEW93077.1"/>
    </source>
</evidence>
<comment type="caution">
    <text evidence="2">The sequence shown here is derived from an EMBL/GenBank/DDBJ whole genome shotgun (WGS) entry which is preliminary data.</text>
</comment>
<name>A0A699GZH3_TANCI</name>
<dbReference type="AlphaFoldDB" id="A0A699GZH3"/>
<evidence type="ECO:0000256" key="1">
    <source>
        <dbReference type="SAM" id="MobiDB-lite"/>
    </source>
</evidence>
<protein>
    <submittedName>
        <fullName evidence="2">Uncharacterized protein</fullName>
    </submittedName>
</protein>
<feature type="compositionally biased region" description="Low complexity" evidence="1">
    <location>
        <begin position="55"/>
        <end position="93"/>
    </location>
</feature>
<feature type="region of interest" description="Disordered" evidence="1">
    <location>
        <begin position="166"/>
        <end position="198"/>
    </location>
</feature>
<feature type="compositionally biased region" description="Polar residues" evidence="1">
    <location>
        <begin position="37"/>
        <end position="54"/>
    </location>
</feature>
<feature type="region of interest" description="Disordered" evidence="1">
    <location>
        <begin position="37"/>
        <end position="98"/>
    </location>
</feature>
<feature type="region of interest" description="Disordered" evidence="1">
    <location>
        <begin position="274"/>
        <end position="300"/>
    </location>
</feature>
<accession>A0A699GZH3</accession>
<dbReference type="EMBL" id="BKCJ010080893">
    <property type="protein sequence ID" value="GEW93077.1"/>
    <property type="molecule type" value="Genomic_DNA"/>
</dbReference>
<feature type="compositionally biased region" description="Polar residues" evidence="1">
    <location>
        <begin position="166"/>
        <end position="189"/>
    </location>
</feature>
<reference evidence="2" key="1">
    <citation type="journal article" date="2019" name="Sci. Rep.">
        <title>Draft genome of Tanacetum cinerariifolium, the natural source of mosquito coil.</title>
        <authorList>
            <person name="Yamashiro T."/>
            <person name="Shiraishi A."/>
            <person name="Satake H."/>
            <person name="Nakayama K."/>
        </authorList>
    </citation>
    <scope>NUCLEOTIDE SEQUENCE</scope>
</reference>
<sequence length="300" mass="32925">MDLGYVVHVFSPGDDSFACLNKAMAFLTVVASSRFPSTNNQLRTSSNSRNHTTIQDGRVTVQQVQGRQSQSYSGTGYKSNATSSGGNNASGQARTEDLDTYDSNCDDISNAKVVLMANISNYGSDVISERLLVYVRDTCLNVINLYAKKVVVTPKNKVKKVRLKCSTSNYGSKPSGNNKNDRISQTPSRNMKDKVKAQPRKVKKNILVFEHIRNVKAKYSLLNVNSICAACYPDCSLIYGLQMFETYGREPLTDHELFPVVVAPRAVDSADSLVSTSIDQDAPSTSILSTQEQEHSPNIS</sequence>
<gene>
    <name evidence="2" type="ORF">Tci_265053</name>
</gene>
<organism evidence="2">
    <name type="scientific">Tanacetum cinerariifolium</name>
    <name type="common">Dalmatian daisy</name>
    <name type="synonym">Chrysanthemum cinerariifolium</name>
    <dbReference type="NCBI Taxonomy" id="118510"/>
    <lineage>
        <taxon>Eukaryota</taxon>
        <taxon>Viridiplantae</taxon>
        <taxon>Streptophyta</taxon>
        <taxon>Embryophyta</taxon>
        <taxon>Tracheophyta</taxon>
        <taxon>Spermatophyta</taxon>
        <taxon>Magnoliopsida</taxon>
        <taxon>eudicotyledons</taxon>
        <taxon>Gunneridae</taxon>
        <taxon>Pentapetalae</taxon>
        <taxon>asterids</taxon>
        <taxon>campanulids</taxon>
        <taxon>Asterales</taxon>
        <taxon>Asteraceae</taxon>
        <taxon>Asteroideae</taxon>
        <taxon>Anthemideae</taxon>
        <taxon>Anthemidinae</taxon>
        <taxon>Tanacetum</taxon>
    </lineage>
</organism>
<proteinExistence type="predicted"/>